<comment type="caution">
    <text evidence="1">The sequence shown here is derived from an EMBL/GenBank/DDBJ whole genome shotgun (WGS) entry which is preliminary data.</text>
</comment>
<gene>
    <name evidence="1" type="ORF">DXB37_02095</name>
</gene>
<accession>A0A3E5F6G3</accession>
<name>A0A3E5F6G3_BACUN</name>
<protein>
    <submittedName>
        <fullName evidence="1">Uncharacterized protein</fullName>
    </submittedName>
</protein>
<evidence type="ECO:0000313" key="1">
    <source>
        <dbReference type="EMBL" id="RGN97668.1"/>
    </source>
</evidence>
<sequence length="156" mass="18574">MEILTHKNILNNICLQKKELYIHIKDIGFAFLLDNKMKHNLINPDFLNFFKEEYPATEEEYQANQMAVEKLMRESEDAFPILPEPLKLYHFKGVYREVGYKVVKCSDNKLRRCKAIKFNFEYEGHPYSELFFVDKSVEENYAILGSTFWSKCDILK</sequence>
<organism evidence="1 2">
    <name type="scientific">Bacteroides uniformis</name>
    <dbReference type="NCBI Taxonomy" id="820"/>
    <lineage>
        <taxon>Bacteria</taxon>
        <taxon>Pseudomonadati</taxon>
        <taxon>Bacteroidota</taxon>
        <taxon>Bacteroidia</taxon>
        <taxon>Bacteroidales</taxon>
        <taxon>Bacteroidaceae</taxon>
        <taxon>Bacteroides</taxon>
    </lineage>
</organism>
<dbReference type="AlphaFoldDB" id="A0A3E5F6G3"/>
<proteinExistence type="predicted"/>
<dbReference type="RefSeq" id="WP_098032555.1">
    <property type="nucleotide sequence ID" value="NZ_JADNBO010000036.1"/>
</dbReference>
<dbReference type="Proteomes" id="UP000260759">
    <property type="component" value="Unassembled WGS sequence"/>
</dbReference>
<evidence type="ECO:0000313" key="2">
    <source>
        <dbReference type="Proteomes" id="UP000260759"/>
    </source>
</evidence>
<reference evidence="1 2" key="1">
    <citation type="submission" date="2018-08" db="EMBL/GenBank/DDBJ databases">
        <title>A genome reference for cultivated species of the human gut microbiota.</title>
        <authorList>
            <person name="Zou Y."/>
            <person name="Xue W."/>
            <person name="Luo G."/>
        </authorList>
    </citation>
    <scope>NUCLEOTIDE SEQUENCE [LARGE SCALE GENOMIC DNA]</scope>
    <source>
        <strain evidence="1 2">OM03-4</strain>
    </source>
</reference>
<dbReference type="EMBL" id="QSVA01000001">
    <property type="protein sequence ID" value="RGN97668.1"/>
    <property type="molecule type" value="Genomic_DNA"/>
</dbReference>